<keyword evidence="2 6" id="KW-0479">Metal-binding</keyword>
<feature type="binding site" evidence="6">
    <location>
        <position position="302"/>
    </location>
    <ligand>
        <name>Mn(2+)</name>
        <dbReference type="ChEBI" id="CHEBI:29035"/>
    </ligand>
</feature>
<dbReference type="InterPro" id="IPR050337">
    <property type="entry name" value="L-rhamnose_isomerase"/>
</dbReference>
<dbReference type="Pfam" id="PF06134">
    <property type="entry name" value="RhaA"/>
    <property type="match status" value="1"/>
</dbReference>
<dbReference type="GO" id="GO:0019324">
    <property type="term" value="P:L-lyxose metabolic process"/>
    <property type="evidence" value="ECO:0007669"/>
    <property type="project" value="TreeGrafter"/>
</dbReference>
<dbReference type="AlphaFoldDB" id="A0A1B1YBD6"/>
<reference evidence="8 9" key="1">
    <citation type="submission" date="2016-02" db="EMBL/GenBank/DDBJ databases">
        <title>Comparison of Clostridium stercorarium subspecies using comparative genomics and transcriptomics.</title>
        <authorList>
            <person name="Schellenberg J."/>
            <person name="Thallinger G."/>
            <person name="Levin D.B."/>
            <person name="Zhang X."/>
            <person name="Alvare G."/>
            <person name="Fristensky B."/>
            <person name="Sparling R."/>
        </authorList>
    </citation>
    <scope>NUCLEOTIDE SEQUENCE [LARGE SCALE GENOMIC DNA]</scope>
    <source>
        <strain evidence="8 9">DSM 2910</strain>
    </source>
</reference>
<evidence type="ECO:0000313" key="9">
    <source>
        <dbReference type="Proteomes" id="UP000092971"/>
    </source>
</evidence>
<organism evidence="8 9">
    <name type="scientific">Thermoclostridium stercorarium subsp. thermolacticum DSM 2910</name>
    <dbReference type="NCBI Taxonomy" id="1121336"/>
    <lineage>
        <taxon>Bacteria</taxon>
        <taxon>Bacillati</taxon>
        <taxon>Bacillota</taxon>
        <taxon>Clostridia</taxon>
        <taxon>Eubacteriales</taxon>
        <taxon>Oscillospiraceae</taxon>
        <taxon>Thermoclostridium</taxon>
    </lineage>
</organism>
<dbReference type="OrthoDB" id="9766697at2"/>
<protein>
    <recommendedName>
        <fullName evidence="6 7">L-rhamnose isomerase</fullName>
        <ecNumber evidence="6 7">5.3.1.14</ecNumber>
    </recommendedName>
</protein>
<keyword evidence="1 6" id="KW-0963">Cytoplasm</keyword>
<comment type="cofactor">
    <cofactor evidence="6">
        <name>Mn(2+)</name>
        <dbReference type="ChEBI" id="CHEBI:29035"/>
    </cofactor>
    <text evidence="6">Binds 1 Mn(2+) ion per subunit.</text>
</comment>
<dbReference type="GO" id="GO:0008740">
    <property type="term" value="F:L-rhamnose isomerase activity"/>
    <property type="evidence" value="ECO:0007669"/>
    <property type="project" value="UniProtKB-UniRule"/>
</dbReference>
<comment type="subcellular location">
    <subcellularLocation>
        <location evidence="6">Cytoplasm</location>
    </subcellularLocation>
</comment>
<comment type="similarity">
    <text evidence="6">Belongs to the rhamnose isomerase family.</text>
</comment>
<dbReference type="PANTHER" id="PTHR30268">
    <property type="entry name" value="L-RHAMNOSE ISOMERASE"/>
    <property type="match status" value="1"/>
</dbReference>
<evidence type="ECO:0000256" key="4">
    <source>
        <dbReference type="ARBA" id="ARBA00023235"/>
    </source>
</evidence>
<dbReference type="EMBL" id="CP014672">
    <property type="protein sequence ID" value="ANW98085.1"/>
    <property type="molecule type" value="Genomic_DNA"/>
</dbReference>
<dbReference type="PANTHER" id="PTHR30268:SF0">
    <property type="entry name" value="L-RHAMNOSE ISOMERASE"/>
    <property type="match status" value="1"/>
</dbReference>
<comment type="function">
    <text evidence="6">Catalyzes the interconversion of L-rhamnose and L-rhamnulose.</text>
</comment>
<comment type="catalytic activity">
    <reaction evidence="6">
        <text>L-rhamnopyranose = L-rhamnulose</text>
        <dbReference type="Rhea" id="RHEA:23160"/>
        <dbReference type="ChEBI" id="CHEBI:17897"/>
        <dbReference type="ChEBI" id="CHEBI:62346"/>
        <dbReference type="EC" id="5.3.1.14"/>
    </reaction>
</comment>
<dbReference type="NCBIfam" id="TIGR01748">
    <property type="entry name" value="rhaA"/>
    <property type="match status" value="1"/>
</dbReference>
<dbReference type="Gene3D" id="3.20.20.150">
    <property type="entry name" value="Divalent-metal-dependent TIM barrel enzymes"/>
    <property type="match status" value="1"/>
</dbReference>
<name>A0A1B1YBD6_THEST</name>
<dbReference type="SMR" id="A0A1B1YBD6"/>
<sequence>MYLYNKDRIEQDYKAAKEIYAAYGVDTDRVMEEMKTIPVSIHCWQGDDVVGFENAGGTSSGGIMATGNYPGRARNGDELRQDMDKALSLIPGKHRVNIHAMYAETGGKKVDRDEITVEHFQRWIDWAREKGIGIDFNPTFFAHPLADSGYTLSNPDEKIRKFWIEHAKRSREIAAAIGKALNSPCVNNIWIPDGSKDLPADRITKRQILKEALDEILDKKYDRNFLVDSVESKLFGIGSESYVVGSHEFYMGYVMSRDDVILCLDAGHFHPTETIADKISSILAFKDELLLHVSRGVRWDSDHVVIFNDDTLAIAQEIKRCDAYRKVHIALDFFDASINRITAWVTGTRATLKAIMYSLLEPTHLLVEAEKDGNLGNRLALMEEFKALPFGAVWNKYCAENNVPVGSAWLEEVRKYEEEVLSLRK</sequence>
<dbReference type="HAMAP" id="MF_00541">
    <property type="entry name" value="RhaA"/>
    <property type="match status" value="1"/>
</dbReference>
<dbReference type="SUPFAM" id="SSF51658">
    <property type="entry name" value="Xylose isomerase-like"/>
    <property type="match status" value="1"/>
</dbReference>
<evidence type="ECO:0000256" key="5">
    <source>
        <dbReference type="ARBA" id="ARBA00023308"/>
    </source>
</evidence>
<accession>A0A1B1YBD6</accession>
<comment type="pathway">
    <text evidence="6">Carbohydrate degradation; L-rhamnose degradation; glycerone phosphate from L-rhamnose: step 1/3.</text>
</comment>
<feature type="binding site" evidence="6">
    <location>
        <position position="268"/>
    </location>
    <ligand>
        <name>Mn(2+)</name>
        <dbReference type="ChEBI" id="CHEBI:29035"/>
    </ligand>
</feature>
<evidence type="ECO:0000256" key="2">
    <source>
        <dbReference type="ARBA" id="ARBA00022723"/>
    </source>
</evidence>
<dbReference type="GO" id="GO:0005737">
    <property type="term" value="C:cytoplasm"/>
    <property type="evidence" value="ECO:0007669"/>
    <property type="project" value="UniProtKB-SubCell"/>
</dbReference>
<dbReference type="UniPathway" id="UPA00541">
    <property type="reaction ID" value="UER00601"/>
</dbReference>
<dbReference type="GO" id="GO:0030145">
    <property type="term" value="F:manganese ion binding"/>
    <property type="evidence" value="ECO:0007669"/>
    <property type="project" value="UniProtKB-UniRule"/>
</dbReference>
<evidence type="ECO:0000256" key="6">
    <source>
        <dbReference type="HAMAP-Rule" id="MF_00541"/>
    </source>
</evidence>
<keyword evidence="4 6" id="KW-0413">Isomerase</keyword>
<dbReference type="InterPro" id="IPR009308">
    <property type="entry name" value="Rhamnose_isomerase"/>
</dbReference>
<evidence type="ECO:0000256" key="1">
    <source>
        <dbReference type="ARBA" id="ARBA00022490"/>
    </source>
</evidence>
<dbReference type="NCBIfam" id="NF002203">
    <property type="entry name" value="PRK01076.1"/>
    <property type="match status" value="1"/>
</dbReference>
<keyword evidence="5 6" id="KW-0684">Rhamnose metabolism</keyword>
<keyword evidence="3 6" id="KW-0464">Manganese</keyword>
<dbReference type="InterPro" id="IPR036237">
    <property type="entry name" value="Xyl_isomerase-like_sf"/>
</dbReference>
<dbReference type="GO" id="GO:0019301">
    <property type="term" value="P:rhamnose catabolic process"/>
    <property type="evidence" value="ECO:0007669"/>
    <property type="project" value="UniProtKB-UniRule"/>
</dbReference>
<evidence type="ECO:0000256" key="3">
    <source>
        <dbReference type="ARBA" id="ARBA00023211"/>
    </source>
</evidence>
<proteinExistence type="inferred from homology"/>
<dbReference type="RefSeq" id="WP_015358360.1">
    <property type="nucleotide sequence ID" value="NZ_CP014672.1"/>
</dbReference>
<dbReference type="EC" id="5.3.1.14" evidence="6 7"/>
<evidence type="ECO:0000313" key="8">
    <source>
        <dbReference type="EMBL" id="ANW98085.1"/>
    </source>
</evidence>
<gene>
    <name evidence="6" type="primary">rhaA</name>
    <name evidence="8" type="ORF">CSTERTH_03020</name>
</gene>
<evidence type="ECO:0000256" key="7">
    <source>
        <dbReference type="NCBIfam" id="TIGR01748"/>
    </source>
</evidence>
<feature type="binding site" evidence="6">
    <location>
        <position position="300"/>
    </location>
    <ligand>
        <name>Mn(2+)</name>
        <dbReference type="ChEBI" id="CHEBI:29035"/>
    </ligand>
</feature>
<dbReference type="Proteomes" id="UP000092971">
    <property type="component" value="Chromosome"/>
</dbReference>